<keyword evidence="3" id="KW-0560">Oxidoreductase</keyword>
<dbReference type="RefSeq" id="WP_114499114.1">
    <property type="nucleotide sequence ID" value="NZ_QPJW01000021.1"/>
</dbReference>
<dbReference type="InterPro" id="IPR029058">
    <property type="entry name" value="AB_hydrolase_fold"/>
</dbReference>
<dbReference type="AlphaFoldDB" id="A0A369AYM0"/>
<dbReference type="EMBL" id="QPJW01000021">
    <property type="protein sequence ID" value="RCX13287.1"/>
    <property type="molecule type" value="Genomic_DNA"/>
</dbReference>
<dbReference type="InterPro" id="IPR000639">
    <property type="entry name" value="Epox_hydrolase-like"/>
</dbReference>
<dbReference type="GO" id="GO:0004601">
    <property type="term" value="F:peroxidase activity"/>
    <property type="evidence" value="ECO:0007669"/>
    <property type="project" value="UniProtKB-KW"/>
</dbReference>
<sequence length="270" mass="30400">MGYYVQVEPGVRIYVEDINPGGNKTILFVHGWPLSHQAYEYQFNVLPGKGYRCIAMDTRGYGKSDKPWEGYNLDRMADDVKGVIDALGLRNFTLAGHSYGGATVIRYMARHQGHGVSKLALFAAAAPSLTRRPNFPYGMPKENVTQLVNQTLNDRPNMLRGLKELFFFQNISNALGDWFFDIGLPAAGYATAKVAISFRDEELFSDLGKICVPTLILHGIHDKVCYPELAVAQKEGIPDAKLVWFEFSGHSLFYEERDKFNKELMEFIEG</sequence>
<dbReference type="GO" id="GO:0016020">
    <property type="term" value="C:membrane"/>
    <property type="evidence" value="ECO:0007669"/>
    <property type="project" value="TreeGrafter"/>
</dbReference>
<dbReference type="SUPFAM" id="SSF53474">
    <property type="entry name" value="alpha/beta-Hydrolases"/>
    <property type="match status" value="1"/>
</dbReference>
<evidence type="ECO:0000313" key="4">
    <source>
        <dbReference type="Proteomes" id="UP000253090"/>
    </source>
</evidence>
<dbReference type="InterPro" id="IPR050266">
    <property type="entry name" value="AB_hydrolase_sf"/>
</dbReference>
<dbReference type="PANTHER" id="PTHR43798:SF31">
    <property type="entry name" value="AB HYDROLASE SUPERFAMILY PROTEIN YCLE"/>
    <property type="match status" value="1"/>
</dbReference>
<dbReference type="PRINTS" id="PR00111">
    <property type="entry name" value="ABHYDROLASE"/>
</dbReference>
<evidence type="ECO:0000259" key="2">
    <source>
        <dbReference type="Pfam" id="PF00561"/>
    </source>
</evidence>
<dbReference type="InterPro" id="IPR000073">
    <property type="entry name" value="AB_hydrolase_1"/>
</dbReference>
<gene>
    <name evidence="3" type="ORF">DFP94_12111</name>
</gene>
<dbReference type="GO" id="GO:0016787">
    <property type="term" value="F:hydrolase activity"/>
    <property type="evidence" value="ECO:0007669"/>
    <property type="project" value="UniProtKB-KW"/>
</dbReference>
<proteinExistence type="predicted"/>
<dbReference type="PANTHER" id="PTHR43798">
    <property type="entry name" value="MONOACYLGLYCEROL LIPASE"/>
    <property type="match status" value="1"/>
</dbReference>
<dbReference type="PRINTS" id="PR00412">
    <property type="entry name" value="EPOXHYDRLASE"/>
</dbReference>
<evidence type="ECO:0000313" key="3">
    <source>
        <dbReference type="EMBL" id="RCX13287.1"/>
    </source>
</evidence>
<keyword evidence="4" id="KW-1185">Reference proteome</keyword>
<dbReference type="OrthoDB" id="9773293at2"/>
<reference evidence="3 4" key="1">
    <citation type="submission" date="2018-07" db="EMBL/GenBank/DDBJ databases">
        <title>Genomic Encyclopedia of Type Strains, Phase III (KMG-III): the genomes of soil and plant-associated and newly described type strains.</title>
        <authorList>
            <person name="Whitman W."/>
        </authorList>
    </citation>
    <scope>NUCLEOTIDE SEQUENCE [LARGE SCALE GENOMIC DNA]</scope>
    <source>
        <strain evidence="3 4">CECT 8333</strain>
    </source>
</reference>
<evidence type="ECO:0000256" key="1">
    <source>
        <dbReference type="ARBA" id="ARBA00022801"/>
    </source>
</evidence>
<name>A0A369AYM0_9BACL</name>
<comment type="caution">
    <text evidence="3">The sequence shown here is derived from an EMBL/GenBank/DDBJ whole genome shotgun (WGS) entry which is preliminary data.</text>
</comment>
<dbReference type="Proteomes" id="UP000253090">
    <property type="component" value="Unassembled WGS sequence"/>
</dbReference>
<keyword evidence="1" id="KW-0378">Hydrolase</keyword>
<dbReference type="Gene3D" id="3.40.50.1820">
    <property type="entry name" value="alpha/beta hydrolase"/>
    <property type="match status" value="1"/>
</dbReference>
<accession>A0A369AYM0</accession>
<feature type="domain" description="AB hydrolase-1" evidence="2">
    <location>
        <begin position="25"/>
        <end position="256"/>
    </location>
</feature>
<organism evidence="3 4">
    <name type="scientific">Fontibacillus phaseoli</name>
    <dbReference type="NCBI Taxonomy" id="1416533"/>
    <lineage>
        <taxon>Bacteria</taxon>
        <taxon>Bacillati</taxon>
        <taxon>Bacillota</taxon>
        <taxon>Bacilli</taxon>
        <taxon>Bacillales</taxon>
        <taxon>Paenibacillaceae</taxon>
        <taxon>Fontibacillus</taxon>
    </lineage>
</organism>
<protein>
    <submittedName>
        <fullName evidence="3">Non-heme chloroperoxidase</fullName>
    </submittedName>
</protein>
<dbReference type="Pfam" id="PF00561">
    <property type="entry name" value="Abhydrolase_1"/>
    <property type="match status" value="1"/>
</dbReference>
<keyword evidence="3" id="KW-0575">Peroxidase</keyword>